<proteinExistence type="predicted"/>
<dbReference type="PANTHER" id="PTHR48200:SF1">
    <property type="entry name" value="AMINOTRANSFERASE-LIKE PLANT MOBILE DOMAIN-CONTAINING PROTEIN"/>
    <property type="match status" value="1"/>
</dbReference>
<keyword evidence="1" id="KW-0175">Coiled coil</keyword>
<dbReference type="InterPro" id="IPR056647">
    <property type="entry name" value="DUF7745"/>
</dbReference>
<evidence type="ECO:0000313" key="4">
    <source>
        <dbReference type="Proteomes" id="UP001358586"/>
    </source>
</evidence>
<evidence type="ECO:0000259" key="2">
    <source>
        <dbReference type="Pfam" id="PF24924"/>
    </source>
</evidence>
<evidence type="ECO:0000313" key="3">
    <source>
        <dbReference type="EMBL" id="KAK5843063.1"/>
    </source>
</evidence>
<organism evidence="3 4">
    <name type="scientific">Gossypium arboreum</name>
    <name type="common">Tree cotton</name>
    <name type="synonym">Gossypium nanking</name>
    <dbReference type="NCBI Taxonomy" id="29729"/>
    <lineage>
        <taxon>Eukaryota</taxon>
        <taxon>Viridiplantae</taxon>
        <taxon>Streptophyta</taxon>
        <taxon>Embryophyta</taxon>
        <taxon>Tracheophyta</taxon>
        <taxon>Spermatophyta</taxon>
        <taxon>Magnoliopsida</taxon>
        <taxon>eudicotyledons</taxon>
        <taxon>Gunneridae</taxon>
        <taxon>Pentapetalae</taxon>
        <taxon>rosids</taxon>
        <taxon>malvids</taxon>
        <taxon>Malvales</taxon>
        <taxon>Malvaceae</taxon>
        <taxon>Malvoideae</taxon>
        <taxon>Gossypium</taxon>
    </lineage>
</organism>
<feature type="domain" description="DUF7745" evidence="2">
    <location>
        <begin position="70"/>
        <end position="298"/>
    </location>
</feature>
<evidence type="ECO:0000256" key="1">
    <source>
        <dbReference type="SAM" id="Coils"/>
    </source>
</evidence>
<dbReference type="Pfam" id="PF24924">
    <property type="entry name" value="DUF7745"/>
    <property type="match status" value="1"/>
</dbReference>
<protein>
    <recommendedName>
        <fullName evidence="2">DUF7745 domain-containing protein</fullName>
    </recommendedName>
</protein>
<feature type="coiled-coil region" evidence="1">
    <location>
        <begin position="328"/>
        <end position="462"/>
    </location>
</feature>
<sequence>MENEFLSKVEDNAVVRAWSEGLQSEKGDSLAEGYTSELQEFTRIQQKGDSKCIPWENLRDLVLMHPDERKRVDIFALSIYSLVIFPKALRHVDETIINLFDHLEKGITPVPVILVETFRSLSTCWKTGEGRFIGCVQLLMVWFHGHFWKVDKLSYRVFSESYSPLKEEAAIQRREDISEEKWMEILQNLKEGDIEWRAYWMVPDEIMYQCGNFDWVPLLGIWGATGYTPLLALRQYKLRQFVPTIYGLAQCEFSFKGAHYKKKVRELSDAWKQTRWMKRLAIGSMVTLEYDGWFRKRVNDNVPRPNLENTRPMVEQLQIVPSELEIIKQDFEKKSSEFGKKIEQLEEEKMHLRLDADVQRSEAEKWRKGKTKAEEDLDSLKTDYKKLRLSMRTTGLDLEKSLSENRNERGELKARVAKLEKSLHQYRNHNIAMELRASLSKIEEMKGKIEELEALLQNCEMRI</sequence>
<gene>
    <name evidence="3" type="ORF">PVK06_005494</name>
</gene>
<dbReference type="Proteomes" id="UP001358586">
    <property type="component" value="Chromosome 2"/>
</dbReference>
<comment type="caution">
    <text evidence="3">The sequence shown here is derived from an EMBL/GenBank/DDBJ whole genome shotgun (WGS) entry which is preliminary data.</text>
</comment>
<reference evidence="3 4" key="1">
    <citation type="submission" date="2023-03" db="EMBL/GenBank/DDBJ databases">
        <title>WGS of Gossypium arboreum.</title>
        <authorList>
            <person name="Yu D."/>
        </authorList>
    </citation>
    <scope>NUCLEOTIDE SEQUENCE [LARGE SCALE GENOMIC DNA]</scope>
    <source>
        <tissue evidence="3">Leaf</tissue>
    </source>
</reference>
<dbReference type="PANTHER" id="PTHR48200">
    <property type="entry name" value="PROTEIN, PUTATIVE-RELATED"/>
    <property type="match status" value="1"/>
</dbReference>
<accession>A0ABR0QVT2</accession>
<dbReference type="EMBL" id="JARKNE010000002">
    <property type="protein sequence ID" value="KAK5843063.1"/>
    <property type="molecule type" value="Genomic_DNA"/>
</dbReference>
<name>A0ABR0QVT2_GOSAR</name>
<keyword evidence="4" id="KW-1185">Reference proteome</keyword>